<dbReference type="GO" id="GO:0043419">
    <property type="term" value="P:urea catabolic process"/>
    <property type="evidence" value="ECO:0007669"/>
    <property type="project" value="InterPro"/>
</dbReference>
<dbReference type="GO" id="GO:0035550">
    <property type="term" value="C:urease complex"/>
    <property type="evidence" value="ECO:0007669"/>
    <property type="project" value="InterPro"/>
</dbReference>
<feature type="compositionally biased region" description="Basic and acidic residues" evidence="3">
    <location>
        <begin position="132"/>
        <end position="158"/>
    </location>
</feature>
<gene>
    <name evidence="4" type="ORF">CLV47_10163</name>
</gene>
<dbReference type="Pfam" id="PF00699">
    <property type="entry name" value="Urease_beta"/>
    <property type="match status" value="1"/>
</dbReference>
<dbReference type="Gene3D" id="2.10.150.10">
    <property type="entry name" value="Urease, beta subunit"/>
    <property type="match status" value="1"/>
</dbReference>
<dbReference type="SUPFAM" id="SSF51278">
    <property type="entry name" value="Urease, beta-subunit"/>
    <property type="match status" value="1"/>
</dbReference>
<feature type="compositionally biased region" description="Polar residues" evidence="3">
    <location>
        <begin position="116"/>
        <end position="127"/>
    </location>
</feature>
<dbReference type="Proteomes" id="UP000237752">
    <property type="component" value="Unassembled WGS sequence"/>
</dbReference>
<comment type="caution">
    <text evidence="4">The sequence shown here is derived from an EMBL/GenBank/DDBJ whole genome shotgun (WGS) entry which is preliminary data.</text>
</comment>
<dbReference type="CDD" id="cd00407">
    <property type="entry name" value="Urease_beta"/>
    <property type="match status" value="1"/>
</dbReference>
<evidence type="ECO:0000256" key="2">
    <source>
        <dbReference type="ARBA" id="ARBA00047778"/>
    </source>
</evidence>
<name>A0A2T1A5S2_9ACTN</name>
<evidence type="ECO:0000256" key="1">
    <source>
        <dbReference type="ARBA" id="ARBA00022801"/>
    </source>
</evidence>
<dbReference type="NCBIfam" id="TIGR00192">
    <property type="entry name" value="urease_beta"/>
    <property type="match status" value="1"/>
</dbReference>
<keyword evidence="1" id="KW-0378">Hydrolase</keyword>
<evidence type="ECO:0000313" key="5">
    <source>
        <dbReference type="Proteomes" id="UP000237752"/>
    </source>
</evidence>
<evidence type="ECO:0000313" key="4">
    <source>
        <dbReference type="EMBL" id="PRZ43939.1"/>
    </source>
</evidence>
<dbReference type="EMBL" id="PVUE01000001">
    <property type="protein sequence ID" value="PRZ43939.1"/>
    <property type="molecule type" value="Genomic_DNA"/>
</dbReference>
<reference evidence="4 5" key="1">
    <citation type="submission" date="2018-03" db="EMBL/GenBank/DDBJ databases">
        <title>Genomic Encyclopedia of Archaeal and Bacterial Type Strains, Phase II (KMG-II): from individual species to whole genera.</title>
        <authorList>
            <person name="Goeker M."/>
        </authorList>
    </citation>
    <scope>NUCLEOTIDE SEQUENCE [LARGE SCALE GENOMIC DNA]</scope>
    <source>
        <strain evidence="4 5">DSM 100065</strain>
    </source>
</reference>
<evidence type="ECO:0000256" key="3">
    <source>
        <dbReference type="SAM" id="MobiDB-lite"/>
    </source>
</evidence>
<accession>A0A2T1A5S2</accession>
<dbReference type="PANTHER" id="PTHR33569">
    <property type="entry name" value="UREASE"/>
    <property type="match status" value="1"/>
</dbReference>
<dbReference type="RefSeq" id="WP_106347009.1">
    <property type="nucleotide sequence ID" value="NZ_PVUE01000001.1"/>
</dbReference>
<sequence length="158" mass="17002">MIPGEVRSSDEPLELNTEHEHRSLVIVNAGDRPIQIGSHLHLPDANPALSFDREQCQGFRLAVPAGTSVRFEPGVSRTVDLVALGGRGLVPGLQVRGRNLATYQREPKPVVPFGTPGTTVSDPSRASTVRARLSDERPHNDPDATAPADHDPDHGRSS</sequence>
<dbReference type="InterPro" id="IPR050069">
    <property type="entry name" value="Urease_subunit"/>
</dbReference>
<dbReference type="OrthoDB" id="9797217at2"/>
<proteinExistence type="predicted"/>
<dbReference type="GO" id="GO:0009039">
    <property type="term" value="F:urease activity"/>
    <property type="evidence" value="ECO:0007669"/>
    <property type="project" value="UniProtKB-EC"/>
</dbReference>
<dbReference type="AlphaFoldDB" id="A0A2T1A5S2"/>
<comment type="catalytic activity">
    <reaction evidence="2">
        <text>urea + 2 H2O + H(+) = hydrogencarbonate + 2 NH4(+)</text>
        <dbReference type="Rhea" id="RHEA:20557"/>
        <dbReference type="ChEBI" id="CHEBI:15377"/>
        <dbReference type="ChEBI" id="CHEBI:15378"/>
        <dbReference type="ChEBI" id="CHEBI:16199"/>
        <dbReference type="ChEBI" id="CHEBI:17544"/>
        <dbReference type="ChEBI" id="CHEBI:28938"/>
        <dbReference type="EC" id="3.5.1.5"/>
    </reaction>
</comment>
<protein>
    <submittedName>
        <fullName evidence="4">Urease subunit beta</fullName>
    </submittedName>
</protein>
<dbReference type="InterPro" id="IPR036461">
    <property type="entry name" value="Urease_betasu_sf"/>
</dbReference>
<dbReference type="PANTHER" id="PTHR33569:SF1">
    <property type="entry name" value="UREASE"/>
    <property type="match status" value="1"/>
</dbReference>
<keyword evidence="5" id="KW-1185">Reference proteome</keyword>
<organism evidence="4 5">
    <name type="scientific">Antricoccus suffuscus</name>
    <dbReference type="NCBI Taxonomy" id="1629062"/>
    <lineage>
        <taxon>Bacteria</taxon>
        <taxon>Bacillati</taxon>
        <taxon>Actinomycetota</taxon>
        <taxon>Actinomycetes</taxon>
        <taxon>Geodermatophilales</taxon>
        <taxon>Antricoccaceae</taxon>
        <taxon>Antricoccus</taxon>
    </lineage>
</organism>
<dbReference type="InterPro" id="IPR002019">
    <property type="entry name" value="Urease_beta-like"/>
</dbReference>
<feature type="region of interest" description="Disordered" evidence="3">
    <location>
        <begin position="106"/>
        <end position="158"/>
    </location>
</feature>